<dbReference type="PROSITE" id="PS50846">
    <property type="entry name" value="HMA_2"/>
    <property type="match status" value="1"/>
</dbReference>
<dbReference type="InterPro" id="IPR027256">
    <property type="entry name" value="P-typ_ATPase_IB"/>
</dbReference>
<evidence type="ECO:0000313" key="15">
    <source>
        <dbReference type="Proteomes" id="UP000613266"/>
    </source>
</evidence>
<dbReference type="PROSITE" id="PS00154">
    <property type="entry name" value="ATPASE_E1_E2"/>
    <property type="match status" value="1"/>
</dbReference>
<proteinExistence type="inferred from homology"/>
<dbReference type="SUPFAM" id="SSF81653">
    <property type="entry name" value="Calcium ATPase, transduction domain A"/>
    <property type="match status" value="1"/>
</dbReference>
<evidence type="ECO:0000256" key="3">
    <source>
        <dbReference type="ARBA" id="ARBA00022692"/>
    </source>
</evidence>
<dbReference type="FunFam" id="3.30.70.100:FF:000005">
    <property type="entry name" value="Copper-exporting P-type ATPase A"/>
    <property type="match status" value="1"/>
</dbReference>
<evidence type="ECO:0000256" key="6">
    <source>
        <dbReference type="ARBA" id="ARBA00022840"/>
    </source>
</evidence>
<evidence type="ECO:0000256" key="10">
    <source>
        <dbReference type="ARBA" id="ARBA00038904"/>
    </source>
</evidence>
<evidence type="ECO:0000256" key="8">
    <source>
        <dbReference type="ARBA" id="ARBA00022989"/>
    </source>
</evidence>
<dbReference type="GO" id="GO:0005524">
    <property type="term" value="F:ATP binding"/>
    <property type="evidence" value="ECO:0007669"/>
    <property type="project" value="UniProtKB-UniRule"/>
</dbReference>
<feature type="transmembrane region" description="Helical" evidence="12">
    <location>
        <begin position="130"/>
        <end position="149"/>
    </location>
</feature>
<dbReference type="GO" id="GO:0055070">
    <property type="term" value="P:copper ion homeostasis"/>
    <property type="evidence" value="ECO:0007669"/>
    <property type="project" value="TreeGrafter"/>
</dbReference>
<keyword evidence="4 12" id="KW-0479">Metal-binding</keyword>
<evidence type="ECO:0000256" key="1">
    <source>
        <dbReference type="ARBA" id="ARBA00004127"/>
    </source>
</evidence>
<dbReference type="Gene3D" id="3.40.50.1000">
    <property type="entry name" value="HAD superfamily/HAD-like"/>
    <property type="match status" value="1"/>
</dbReference>
<evidence type="ECO:0000256" key="12">
    <source>
        <dbReference type="RuleBase" id="RU362081"/>
    </source>
</evidence>
<dbReference type="RefSeq" id="WP_198109814.1">
    <property type="nucleotide sequence ID" value="NZ_JAEDAK010000002.1"/>
</dbReference>
<protein>
    <recommendedName>
        <fullName evidence="10">P-type Cu(2+) transporter</fullName>
        <ecNumber evidence="10">7.2.2.9</ecNumber>
    </recommendedName>
</protein>
<dbReference type="NCBIfam" id="TIGR01511">
    <property type="entry name" value="ATPase-IB1_Cu"/>
    <property type="match status" value="1"/>
</dbReference>
<dbReference type="EC" id="7.2.2.9" evidence="10"/>
<dbReference type="InterPro" id="IPR044492">
    <property type="entry name" value="P_typ_ATPase_HD_dom"/>
</dbReference>
<comment type="caution">
    <text evidence="14">The sequence shown here is derived from an EMBL/GenBank/DDBJ whole genome shotgun (WGS) entry which is preliminary data.</text>
</comment>
<dbReference type="Pfam" id="PF00403">
    <property type="entry name" value="HMA"/>
    <property type="match status" value="1"/>
</dbReference>
<dbReference type="InterPro" id="IPR008250">
    <property type="entry name" value="ATPase_P-typ_transduc_dom_A_sf"/>
</dbReference>
<dbReference type="EMBL" id="JAEDAK010000002">
    <property type="protein sequence ID" value="MBH9576210.1"/>
    <property type="molecule type" value="Genomic_DNA"/>
</dbReference>
<evidence type="ECO:0000313" key="14">
    <source>
        <dbReference type="EMBL" id="MBH9576210.1"/>
    </source>
</evidence>
<dbReference type="InterPro" id="IPR023214">
    <property type="entry name" value="HAD_sf"/>
</dbReference>
<organism evidence="14 15">
    <name type="scientific">Inhella proteolytica</name>
    <dbReference type="NCBI Taxonomy" id="2795029"/>
    <lineage>
        <taxon>Bacteria</taxon>
        <taxon>Pseudomonadati</taxon>
        <taxon>Pseudomonadota</taxon>
        <taxon>Betaproteobacteria</taxon>
        <taxon>Burkholderiales</taxon>
        <taxon>Sphaerotilaceae</taxon>
        <taxon>Inhella</taxon>
    </lineage>
</organism>
<feature type="transmembrane region" description="Helical" evidence="12">
    <location>
        <begin position="717"/>
        <end position="734"/>
    </location>
</feature>
<comment type="similarity">
    <text evidence="2 12">Belongs to the cation transport ATPase (P-type) (TC 3.A.3) family. Type IB subfamily.</text>
</comment>
<evidence type="ECO:0000256" key="2">
    <source>
        <dbReference type="ARBA" id="ARBA00006024"/>
    </source>
</evidence>
<reference evidence="14" key="1">
    <citation type="submission" date="2020-12" db="EMBL/GenBank/DDBJ databases">
        <title>The genome sequence of Inhella sp. 1Y17.</title>
        <authorList>
            <person name="Liu Y."/>
        </authorList>
    </citation>
    <scope>NUCLEOTIDE SEQUENCE</scope>
    <source>
        <strain evidence="14">1Y17</strain>
    </source>
</reference>
<dbReference type="CDD" id="cd00371">
    <property type="entry name" value="HMA"/>
    <property type="match status" value="1"/>
</dbReference>
<dbReference type="CDD" id="cd02094">
    <property type="entry name" value="P-type_ATPase_Cu-like"/>
    <property type="match status" value="1"/>
</dbReference>
<feature type="transmembrane region" description="Helical" evidence="12">
    <location>
        <begin position="103"/>
        <end position="124"/>
    </location>
</feature>
<dbReference type="Gene3D" id="3.40.1110.10">
    <property type="entry name" value="Calcium-transporting ATPase, cytoplasmic domain N"/>
    <property type="match status" value="1"/>
</dbReference>
<dbReference type="GO" id="GO:0005507">
    <property type="term" value="F:copper ion binding"/>
    <property type="evidence" value="ECO:0007669"/>
    <property type="project" value="TreeGrafter"/>
</dbReference>
<evidence type="ECO:0000256" key="4">
    <source>
        <dbReference type="ARBA" id="ARBA00022723"/>
    </source>
</evidence>
<dbReference type="InterPro" id="IPR001757">
    <property type="entry name" value="P_typ_ATPase"/>
</dbReference>
<gene>
    <name evidence="14" type="ORF">I7X39_04740</name>
</gene>
<dbReference type="SUPFAM" id="SSF81665">
    <property type="entry name" value="Calcium ATPase, transmembrane domain M"/>
    <property type="match status" value="1"/>
</dbReference>
<dbReference type="PANTHER" id="PTHR43520:SF8">
    <property type="entry name" value="P-TYPE CU(+) TRANSPORTER"/>
    <property type="match status" value="1"/>
</dbReference>
<dbReference type="PRINTS" id="PR00119">
    <property type="entry name" value="CATATPASE"/>
</dbReference>
<feature type="transmembrane region" description="Helical" evidence="12">
    <location>
        <begin position="346"/>
        <end position="368"/>
    </location>
</feature>
<dbReference type="InterPro" id="IPR006121">
    <property type="entry name" value="HMA_dom"/>
</dbReference>
<dbReference type="SFLD" id="SFLDF00027">
    <property type="entry name" value="p-type_atpase"/>
    <property type="match status" value="1"/>
</dbReference>
<dbReference type="SFLD" id="SFLDS00003">
    <property type="entry name" value="Haloacid_Dehalogenase"/>
    <property type="match status" value="1"/>
</dbReference>
<feature type="domain" description="HMA" evidence="13">
    <location>
        <begin position="13"/>
        <end position="76"/>
    </location>
</feature>
<dbReference type="FunFam" id="2.70.150.10:FF:000002">
    <property type="entry name" value="Copper-transporting ATPase 1, putative"/>
    <property type="match status" value="1"/>
</dbReference>
<comment type="subcellular location">
    <subcellularLocation>
        <location evidence="12">Cell membrane</location>
    </subcellularLocation>
    <subcellularLocation>
        <location evidence="1">Endomembrane system</location>
        <topology evidence="1">Multi-pass membrane protein</topology>
    </subcellularLocation>
</comment>
<evidence type="ECO:0000259" key="13">
    <source>
        <dbReference type="PROSITE" id="PS50846"/>
    </source>
</evidence>
<dbReference type="PANTHER" id="PTHR43520">
    <property type="entry name" value="ATP7, ISOFORM B"/>
    <property type="match status" value="1"/>
</dbReference>
<keyword evidence="5 12" id="KW-0547">Nucleotide-binding</keyword>
<dbReference type="Pfam" id="PF00122">
    <property type="entry name" value="E1-E2_ATPase"/>
    <property type="match status" value="1"/>
</dbReference>
<dbReference type="NCBIfam" id="TIGR01525">
    <property type="entry name" value="ATPase-IB_hvy"/>
    <property type="match status" value="1"/>
</dbReference>
<keyword evidence="7" id="KW-1278">Translocase</keyword>
<evidence type="ECO:0000256" key="11">
    <source>
        <dbReference type="ARBA" id="ARBA00047424"/>
    </source>
</evidence>
<name>A0A931J4W4_9BURK</name>
<accession>A0A931J4W4</accession>
<dbReference type="PROSITE" id="PS01047">
    <property type="entry name" value="HMA_1"/>
    <property type="match status" value="1"/>
</dbReference>
<keyword evidence="9 12" id="KW-0472">Membrane</keyword>
<dbReference type="Gene3D" id="2.70.150.10">
    <property type="entry name" value="Calcium-transporting ATPase, cytoplasmic transduction domain A"/>
    <property type="match status" value="1"/>
</dbReference>
<dbReference type="InterPro" id="IPR023299">
    <property type="entry name" value="ATPase_P-typ_cyto_dom_N"/>
</dbReference>
<keyword evidence="8 12" id="KW-1133">Transmembrane helix</keyword>
<dbReference type="GO" id="GO:0016887">
    <property type="term" value="F:ATP hydrolysis activity"/>
    <property type="evidence" value="ECO:0007669"/>
    <property type="project" value="InterPro"/>
</dbReference>
<evidence type="ECO:0000256" key="5">
    <source>
        <dbReference type="ARBA" id="ARBA00022741"/>
    </source>
</evidence>
<dbReference type="SUPFAM" id="SSF56784">
    <property type="entry name" value="HAD-like"/>
    <property type="match status" value="1"/>
</dbReference>
<dbReference type="InterPro" id="IPR023298">
    <property type="entry name" value="ATPase_P-typ_TM_dom_sf"/>
</dbReference>
<feature type="transmembrane region" description="Helical" evidence="12">
    <location>
        <begin position="692"/>
        <end position="711"/>
    </location>
</feature>
<dbReference type="AlphaFoldDB" id="A0A931J4W4"/>
<dbReference type="GO" id="GO:0043682">
    <property type="term" value="F:P-type divalent copper transporter activity"/>
    <property type="evidence" value="ECO:0007669"/>
    <property type="project" value="UniProtKB-EC"/>
</dbReference>
<dbReference type="InterPro" id="IPR018303">
    <property type="entry name" value="ATPase_P-typ_P_site"/>
</dbReference>
<keyword evidence="12" id="KW-1003">Cell membrane</keyword>
<dbReference type="SFLD" id="SFLDG00002">
    <property type="entry name" value="C1.7:_P-type_atpase_like"/>
    <property type="match status" value="1"/>
</dbReference>
<dbReference type="SUPFAM" id="SSF55008">
    <property type="entry name" value="HMA, heavy metal-associated domain"/>
    <property type="match status" value="1"/>
</dbReference>
<dbReference type="GO" id="GO:0012505">
    <property type="term" value="C:endomembrane system"/>
    <property type="evidence" value="ECO:0007669"/>
    <property type="project" value="UniProtKB-SubCell"/>
</dbReference>
<dbReference type="InterPro" id="IPR036412">
    <property type="entry name" value="HAD-like_sf"/>
</dbReference>
<dbReference type="NCBIfam" id="TIGR01494">
    <property type="entry name" value="ATPase_P-type"/>
    <property type="match status" value="1"/>
</dbReference>
<dbReference type="Gene3D" id="3.30.70.100">
    <property type="match status" value="1"/>
</dbReference>
<keyword evidence="3 12" id="KW-0812">Transmembrane</keyword>
<sequence>MSAVLPLPATGLPTLRLPIEGMTCASCVLHVEKALAAVPGVQSVSVNLATESAEVQGQAAQAALVAAVEKAGYSVPAAAPAASASAATPQRGLGKGLGEGTRILIAAALTLPLVLPMLLAPFGIEWAPAAWVQLLLAAPVQFWLGARFYRGGWKALRAGTGNMDLLVALGTSAAFGLSLYLMNEHAGHEGMNHLYFEAAAVVITLVLLGKWLEGRAKRQTTEAIRALQALRPQTARLVGAAGEVEVPIDQVQVGDVVLVRPGERVPVDGLIVEGRSQVDESLLTGESLPVPKQEGERVTGGSVNAEGRLLVRTTAVGAESALARIVRLVETAQAKKAPIQRLVDQVSAVFVPVVLGLAALTLFGWGLATGQWEQAILNAVAVLVIACPCALGLATPTALMAGTGVAARHGILIKDAEALELAHRIGVVAFDKTGTLTEGKPRLLALEPIEGSAGSLLRAAAALQADSEHPLAQAVRSQAEQQGFVAPRAEGLQAVPGRGITGRVDGRELHLGSRRYLLELGAELAPHQALAMAQERQGRSVSWLAERRADGSLQLLGLLAFGDALKPSAAAAIEALHAEGVQTVMLTGDNRGSAAAVAQQLGVGRFEAEVLPEHKAGAVAALRQRGAVVAMVGDGLNDAPALAAADVGIAMATGTEVAMQAAGITLMRGDPALVADAIAISRRTYAKIRQNLFWAFAYNVIGIPLAAFGLLNPMLAGAAMAFSSVSVVGNALLLRRWKRA</sequence>
<dbReference type="InterPro" id="IPR059000">
    <property type="entry name" value="ATPase_P-type_domA"/>
</dbReference>
<comment type="catalytic activity">
    <reaction evidence="11">
        <text>Cu(2+)(in) + ATP + H2O = Cu(2+)(out) + ADP + phosphate + H(+)</text>
        <dbReference type="Rhea" id="RHEA:10376"/>
        <dbReference type="ChEBI" id="CHEBI:15377"/>
        <dbReference type="ChEBI" id="CHEBI:15378"/>
        <dbReference type="ChEBI" id="CHEBI:29036"/>
        <dbReference type="ChEBI" id="CHEBI:30616"/>
        <dbReference type="ChEBI" id="CHEBI:43474"/>
        <dbReference type="ChEBI" id="CHEBI:456216"/>
        <dbReference type="EC" id="7.2.2.9"/>
    </reaction>
</comment>
<feature type="transmembrane region" description="Helical" evidence="12">
    <location>
        <begin position="161"/>
        <end position="182"/>
    </location>
</feature>
<evidence type="ECO:0000256" key="9">
    <source>
        <dbReference type="ARBA" id="ARBA00023136"/>
    </source>
</evidence>
<dbReference type="PRINTS" id="PR00943">
    <property type="entry name" value="CUATPASE"/>
</dbReference>
<dbReference type="GO" id="GO:0005886">
    <property type="term" value="C:plasma membrane"/>
    <property type="evidence" value="ECO:0007669"/>
    <property type="project" value="UniProtKB-SubCell"/>
</dbReference>
<dbReference type="InterPro" id="IPR017969">
    <property type="entry name" value="Heavy-metal-associated_CS"/>
</dbReference>
<dbReference type="Pfam" id="PF00702">
    <property type="entry name" value="Hydrolase"/>
    <property type="match status" value="1"/>
</dbReference>
<keyword evidence="15" id="KW-1185">Reference proteome</keyword>
<feature type="transmembrane region" description="Helical" evidence="12">
    <location>
        <begin position="374"/>
        <end position="394"/>
    </location>
</feature>
<evidence type="ECO:0000256" key="7">
    <source>
        <dbReference type="ARBA" id="ARBA00022967"/>
    </source>
</evidence>
<keyword evidence="6 12" id="KW-0067">ATP-binding</keyword>
<dbReference type="InterPro" id="IPR036163">
    <property type="entry name" value="HMA_dom_sf"/>
</dbReference>
<dbReference type="Proteomes" id="UP000613266">
    <property type="component" value="Unassembled WGS sequence"/>
</dbReference>
<feature type="transmembrane region" description="Helical" evidence="12">
    <location>
        <begin position="194"/>
        <end position="212"/>
    </location>
</feature>